<evidence type="ECO:0000313" key="5">
    <source>
        <dbReference type="Proteomes" id="UP001337655"/>
    </source>
</evidence>
<evidence type="ECO:0000256" key="2">
    <source>
        <dbReference type="SAM" id="Phobius"/>
    </source>
</evidence>
<evidence type="ECO:0000259" key="3">
    <source>
        <dbReference type="Pfam" id="PF03972"/>
    </source>
</evidence>
<accession>A0AAV9NZ47</accession>
<reference evidence="4 5" key="1">
    <citation type="submission" date="2023-08" db="EMBL/GenBank/DDBJ databases">
        <title>Black Yeasts Isolated from many extreme environments.</title>
        <authorList>
            <person name="Coleine C."/>
            <person name="Stajich J.E."/>
            <person name="Selbmann L."/>
        </authorList>
    </citation>
    <scope>NUCLEOTIDE SEQUENCE [LARGE SCALE GENOMIC DNA]</scope>
    <source>
        <strain evidence="4 5">CCFEE 5935</strain>
    </source>
</reference>
<organism evidence="4 5">
    <name type="scientific">Saxophila tyrrhenica</name>
    <dbReference type="NCBI Taxonomy" id="1690608"/>
    <lineage>
        <taxon>Eukaryota</taxon>
        <taxon>Fungi</taxon>
        <taxon>Dikarya</taxon>
        <taxon>Ascomycota</taxon>
        <taxon>Pezizomycotina</taxon>
        <taxon>Dothideomycetes</taxon>
        <taxon>Dothideomycetidae</taxon>
        <taxon>Mycosphaerellales</taxon>
        <taxon>Extremaceae</taxon>
        <taxon>Saxophila</taxon>
    </lineage>
</organism>
<dbReference type="GeneID" id="89930517"/>
<dbReference type="AlphaFoldDB" id="A0AAV9NZ47"/>
<name>A0AAV9NZ47_9PEZI</name>
<dbReference type="InterPro" id="IPR005656">
    <property type="entry name" value="MmgE_PrpD"/>
</dbReference>
<feature type="transmembrane region" description="Helical" evidence="2">
    <location>
        <begin position="12"/>
        <end position="37"/>
    </location>
</feature>
<comment type="similarity">
    <text evidence="1">Belongs to the PrpD family.</text>
</comment>
<protein>
    <recommendedName>
        <fullName evidence="3">MmgE/PrpD N-terminal domain-containing protein</fullName>
    </recommendedName>
</protein>
<dbReference type="InterPro" id="IPR045336">
    <property type="entry name" value="MmgE_PrpD_N"/>
</dbReference>
<dbReference type="GO" id="GO:0016829">
    <property type="term" value="F:lyase activity"/>
    <property type="evidence" value="ECO:0007669"/>
    <property type="project" value="InterPro"/>
</dbReference>
<keyword evidence="2" id="KW-0812">Transmembrane</keyword>
<feature type="domain" description="MmgE/PrpD N-terminal" evidence="3">
    <location>
        <begin position="11"/>
        <end position="241"/>
    </location>
</feature>
<dbReference type="InterPro" id="IPR036148">
    <property type="entry name" value="MmgE/PrpD_sf"/>
</dbReference>
<dbReference type="Pfam" id="PF03972">
    <property type="entry name" value="MmgE_PrpD_N"/>
    <property type="match status" value="1"/>
</dbReference>
<keyword evidence="2" id="KW-0472">Membrane</keyword>
<dbReference type="Gene3D" id="1.10.4100.10">
    <property type="entry name" value="2-methylcitrate dehydratase PrpD"/>
    <property type="match status" value="1"/>
</dbReference>
<dbReference type="SUPFAM" id="SSF103378">
    <property type="entry name" value="2-methylcitrate dehydratase PrpD"/>
    <property type="match status" value="1"/>
</dbReference>
<dbReference type="RefSeq" id="XP_064655231.1">
    <property type="nucleotide sequence ID" value="XM_064806414.1"/>
</dbReference>
<dbReference type="Proteomes" id="UP001337655">
    <property type="component" value="Unassembled WGS sequence"/>
</dbReference>
<dbReference type="EMBL" id="JAVRRT010000017">
    <property type="protein sequence ID" value="KAK5165088.1"/>
    <property type="molecule type" value="Genomic_DNA"/>
</dbReference>
<gene>
    <name evidence="4" type="ORF">LTR77_009185</name>
</gene>
<keyword evidence="2" id="KW-1133">Transmembrane helix</keyword>
<dbReference type="PANTHER" id="PTHR16943">
    <property type="entry name" value="2-METHYLCITRATE DEHYDRATASE-RELATED"/>
    <property type="match status" value="1"/>
</dbReference>
<sequence length="241" mass="24527">MNATTANYTAEIAAFAANATVSTIPTAFLTLLSIYFLDTFAAMLAGSVQPVYHSAAKAIRFTHGLGSPDASYTALDGMNTSLSGQMFLMGLAAGDFEFEHTIEGATPASSVFPALLSLSAAYNKTGEEFLAAMAVGYELATRIAAATTLEVEDVLGFHPAGLGSPAAAAAVGTLLQWDADTIASGMGIAVNSASGLVDYLSTGADTRNTHAARAGQLGVEAALMAKAGVQGSKDIFENPEG</sequence>
<proteinExistence type="inferred from homology"/>
<evidence type="ECO:0000256" key="1">
    <source>
        <dbReference type="ARBA" id="ARBA00006174"/>
    </source>
</evidence>
<dbReference type="InterPro" id="IPR042183">
    <property type="entry name" value="MmgE/PrpD_sf_1"/>
</dbReference>
<evidence type="ECO:0000313" key="4">
    <source>
        <dbReference type="EMBL" id="KAK5165088.1"/>
    </source>
</evidence>
<dbReference type="PANTHER" id="PTHR16943:SF8">
    <property type="entry name" value="2-METHYLCITRATE DEHYDRATASE"/>
    <property type="match status" value="1"/>
</dbReference>
<keyword evidence="5" id="KW-1185">Reference proteome</keyword>
<comment type="caution">
    <text evidence="4">The sequence shown here is derived from an EMBL/GenBank/DDBJ whole genome shotgun (WGS) entry which is preliminary data.</text>
</comment>